<accession>A0AAW1TFN3</accession>
<organism evidence="2 3">
    <name type="scientific">Apatococcus fuscideae</name>
    <dbReference type="NCBI Taxonomy" id="2026836"/>
    <lineage>
        <taxon>Eukaryota</taxon>
        <taxon>Viridiplantae</taxon>
        <taxon>Chlorophyta</taxon>
        <taxon>core chlorophytes</taxon>
        <taxon>Trebouxiophyceae</taxon>
        <taxon>Chlorellales</taxon>
        <taxon>Chlorellaceae</taxon>
        <taxon>Apatococcus</taxon>
    </lineage>
</organism>
<evidence type="ECO:0000313" key="2">
    <source>
        <dbReference type="EMBL" id="KAK9867772.1"/>
    </source>
</evidence>
<sequence length="116" mass="12903">MEENNETGTYSLLQLPAELLSTIMNRLDGLSLVMLEATNTLFRTPKELGAGQEARSWTETVAGKKVRELRRKLGHPLHSFSSTLNWKLQLHLETSYSSLDYTRAAEAGPIVSPSPC</sequence>
<evidence type="ECO:0000259" key="1">
    <source>
        <dbReference type="PROSITE" id="PS50181"/>
    </source>
</evidence>
<reference evidence="2 3" key="1">
    <citation type="journal article" date="2024" name="Nat. Commun.">
        <title>Phylogenomics reveals the evolutionary origins of lichenization in chlorophyte algae.</title>
        <authorList>
            <person name="Puginier C."/>
            <person name="Libourel C."/>
            <person name="Otte J."/>
            <person name="Skaloud P."/>
            <person name="Haon M."/>
            <person name="Grisel S."/>
            <person name="Petersen M."/>
            <person name="Berrin J.G."/>
            <person name="Delaux P.M."/>
            <person name="Dal Grande F."/>
            <person name="Keller J."/>
        </authorList>
    </citation>
    <scope>NUCLEOTIDE SEQUENCE [LARGE SCALE GENOMIC DNA]</scope>
    <source>
        <strain evidence="2 3">SAG 2523</strain>
    </source>
</reference>
<dbReference type="AlphaFoldDB" id="A0AAW1TFN3"/>
<protein>
    <recommendedName>
        <fullName evidence="1">F-box domain-containing protein</fullName>
    </recommendedName>
</protein>
<dbReference type="PROSITE" id="PS50181">
    <property type="entry name" value="FBOX"/>
    <property type="match status" value="1"/>
</dbReference>
<dbReference type="InterPro" id="IPR001810">
    <property type="entry name" value="F-box_dom"/>
</dbReference>
<dbReference type="Proteomes" id="UP001485043">
    <property type="component" value="Unassembled WGS sequence"/>
</dbReference>
<gene>
    <name evidence="2" type="ORF">WJX84_003766</name>
</gene>
<name>A0AAW1TFN3_9CHLO</name>
<dbReference type="SUPFAM" id="SSF81383">
    <property type="entry name" value="F-box domain"/>
    <property type="match status" value="1"/>
</dbReference>
<comment type="caution">
    <text evidence="2">The sequence shown here is derived from an EMBL/GenBank/DDBJ whole genome shotgun (WGS) entry which is preliminary data.</text>
</comment>
<feature type="domain" description="F-box" evidence="1">
    <location>
        <begin position="9"/>
        <end position="60"/>
    </location>
</feature>
<proteinExistence type="predicted"/>
<evidence type="ECO:0000313" key="3">
    <source>
        <dbReference type="Proteomes" id="UP001485043"/>
    </source>
</evidence>
<dbReference type="EMBL" id="JALJOV010000065">
    <property type="protein sequence ID" value="KAK9867772.1"/>
    <property type="molecule type" value="Genomic_DNA"/>
</dbReference>
<keyword evidence="3" id="KW-1185">Reference proteome</keyword>
<dbReference type="InterPro" id="IPR036047">
    <property type="entry name" value="F-box-like_dom_sf"/>
</dbReference>